<dbReference type="AlphaFoldDB" id="A0A942I284"/>
<dbReference type="GO" id="GO:0055085">
    <property type="term" value="P:transmembrane transport"/>
    <property type="evidence" value="ECO:0007669"/>
    <property type="project" value="InterPro"/>
</dbReference>
<sequence length="277" mass="30620">MTARDTGLLGLDRSAKVRTFRWPGATAKSAPFLASAGSLLVLLALWALAATLWPSRALPPPVEVWHMLVRETASGDLPFHLAATLGRVAAAFVLSMVIGSVIGFLLGVNRRADQFFNPWVVLFLNIPALVIIVLAYIWFGLNETAAIGAVALNKIPNVIVTIREGARALDPRYAEMAFVYRLSPLDRLRHIILPQLQPYLAAASRSGIALIWKIVLIVEFLGRSNGVGFQIHLYFQLFDVAAILAYALSFVALMLLIELFLVQPFERHATRWRRRAA</sequence>
<dbReference type="PANTHER" id="PTHR30151">
    <property type="entry name" value="ALKANE SULFONATE ABC TRANSPORTER-RELATED, MEMBRANE SUBUNIT"/>
    <property type="match status" value="1"/>
</dbReference>
<proteinExistence type="inferred from homology"/>
<evidence type="ECO:0000313" key="10">
    <source>
        <dbReference type="Proteomes" id="UP000680348"/>
    </source>
</evidence>
<dbReference type="GO" id="GO:0005886">
    <property type="term" value="C:plasma membrane"/>
    <property type="evidence" value="ECO:0007669"/>
    <property type="project" value="UniProtKB-SubCell"/>
</dbReference>
<keyword evidence="5 7" id="KW-1133">Transmembrane helix</keyword>
<comment type="similarity">
    <text evidence="7">Belongs to the binding-protein-dependent transport system permease family.</text>
</comment>
<accession>A0A942I284</accession>
<comment type="subcellular location">
    <subcellularLocation>
        <location evidence="1 7">Cell membrane</location>
        <topology evidence="1 7">Multi-pass membrane protein</topology>
    </subcellularLocation>
</comment>
<keyword evidence="6 7" id="KW-0472">Membrane</keyword>
<keyword evidence="10" id="KW-1185">Reference proteome</keyword>
<protein>
    <submittedName>
        <fullName evidence="9">ABC transporter permease</fullName>
    </submittedName>
</protein>
<dbReference type="Proteomes" id="UP000680348">
    <property type="component" value="Unassembled WGS sequence"/>
</dbReference>
<dbReference type="PROSITE" id="PS50928">
    <property type="entry name" value="ABC_TM1"/>
    <property type="match status" value="1"/>
</dbReference>
<dbReference type="InterPro" id="IPR000515">
    <property type="entry name" value="MetI-like"/>
</dbReference>
<dbReference type="PANTHER" id="PTHR30151:SF38">
    <property type="entry name" value="ALIPHATIC SULFONATES TRANSPORT PERMEASE PROTEIN SSUC-RELATED"/>
    <property type="match status" value="1"/>
</dbReference>
<evidence type="ECO:0000256" key="5">
    <source>
        <dbReference type="ARBA" id="ARBA00022989"/>
    </source>
</evidence>
<feature type="transmembrane region" description="Helical" evidence="7">
    <location>
        <begin position="119"/>
        <end position="139"/>
    </location>
</feature>
<feature type="domain" description="ABC transmembrane type-1" evidence="8">
    <location>
        <begin position="81"/>
        <end position="261"/>
    </location>
</feature>
<keyword evidence="2 7" id="KW-0813">Transport</keyword>
<keyword evidence="4 7" id="KW-0812">Transmembrane</keyword>
<reference evidence="9" key="1">
    <citation type="submission" date="2021-04" db="EMBL/GenBank/DDBJ databases">
        <title>Pseudaminobacter soli sp. nov., isolated from paddy soil contaminated by heavy metals.</title>
        <authorList>
            <person name="Zhang K."/>
        </authorList>
    </citation>
    <scope>NUCLEOTIDE SEQUENCE</scope>
    <source>
        <strain evidence="9">19-2017</strain>
    </source>
</reference>
<evidence type="ECO:0000256" key="6">
    <source>
        <dbReference type="ARBA" id="ARBA00023136"/>
    </source>
</evidence>
<evidence type="ECO:0000256" key="7">
    <source>
        <dbReference type="RuleBase" id="RU363032"/>
    </source>
</evidence>
<evidence type="ECO:0000256" key="3">
    <source>
        <dbReference type="ARBA" id="ARBA00022475"/>
    </source>
</evidence>
<evidence type="ECO:0000256" key="1">
    <source>
        <dbReference type="ARBA" id="ARBA00004651"/>
    </source>
</evidence>
<dbReference type="Gene3D" id="1.10.3720.10">
    <property type="entry name" value="MetI-like"/>
    <property type="match status" value="1"/>
</dbReference>
<gene>
    <name evidence="9" type="ORF">KEU06_06865</name>
</gene>
<organism evidence="9 10">
    <name type="scientific">Pseudaminobacter soli</name>
    <name type="common">ex Zhang et al. 2022</name>
    <dbReference type="NCBI Taxonomy" id="2831468"/>
    <lineage>
        <taxon>Bacteria</taxon>
        <taxon>Pseudomonadati</taxon>
        <taxon>Pseudomonadota</taxon>
        <taxon>Alphaproteobacteria</taxon>
        <taxon>Hyphomicrobiales</taxon>
        <taxon>Phyllobacteriaceae</taxon>
        <taxon>Pseudaminobacter</taxon>
    </lineage>
</organism>
<evidence type="ECO:0000256" key="4">
    <source>
        <dbReference type="ARBA" id="ARBA00022692"/>
    </source>
</evidence>
<name>A0A942I284_9HYPH</name>
<feature type="transmembrane region" description="Helical" evidence="7">
    <location>
        <begin position="81"/>
        <end position="107"/>
    </location>
</feature>
<dbReference type="RefSeq" id="WP_188253907.1">
    <property type="nucleotide sequence ID" value="NZ_JABVCF010000003.1"/>
</dbReference>
<dbReference type="EMBL" id="JAGWCR010000003">
    <property type="protein sequence ID" value="MBS3648348.1"/>
    <property type="molecule type" value="Genomic_DNA"/>
</dbReference>
<feature type="transmembrane region" description="Helical" evidence="7">
    <location>
        <begin position="233"/>
        <end position="257"/>
    </location>
</feature>
<comment type="caution">
    <text evidence="9">The sequence shown here is derived from an EMBL/GenBank/DDBJ whole genome shotgun (WGS) entry which is preliminary data.</text>
</comment>
<dbReference type="SUPFAM" id="SSF161098">
    <property type="entry name" value="MetI-like"/>
    <property type="match status" value="1"/>
</dbReference>
<keyword evidence="3" id="KW-1003">Cell membrane</keyword>
<dbReference type="CDD" id="cd06261">
    <property type="entry name" value="TM_PBP2"/>
    <property type="match status" value="1"/>
</dbReference>
<evidence type="ECO:0000313" key="9">
    <source>
        <dbReference type="EMBL" id="MBS3648348.1"/>
    </source>
</evidence>
<dbReference type="InterPro" id="IPR035906">
    <property type="entry name" value="MetI-like_sf"/>
</dbReference>
<evidence type="ECO:0000256" key="2">
    <source>
        <dbReference type="ARBA" id="ARBA00022448"/>
    </source>
</evidence>
<dbReference type="Pfam" id="PF00528">
    <property type="entry name" value="BPD_transp_1"/>
    <property type="match status" value="1"/>
</dbReference>
<evidence type="ECO:0000259" key="8">
    <source>
        <dbReference type="PROSITE" id="PS50928"/>
    </source>
</evidence>